<dbReference type="EMBL" id="KZ772729">
    <property type="protein sequence ID" value="PTQ37395.1"/>
    <property type="molecule type" value="Genomic_DNA"/>
</dbReference>
<sequence length="101" mass="12043">MLYDMTMSRVSWVLGIWSKSLRRQGRVHKVDKVGWGGTAFASHEELYRRRNFGHKTAWDEFRIIARSDKPLCIVSTFTFRSRPFTRTVLRVLWCMYHRGFG</sequence>
<dbReference type="AlphaFoldDB" id="A0A2R6WU58"/>
<name>A0A2R6WU58_MARPO</name>
<protein>
    <submittedName>
        <fullName evidence="1">Uncharacterized protein</fullName>
    </submittedName>
</protein>
<reference evidence="2" key="1">
    <citation type="journal article" date="2017" name="Cell">
        <title>Insights into land plant evolution garnered from the Marchantia polymorpha genome.</title>
        <authorList>
            <person name="Bowman J.L."/>
            <person name="Kohchi T."/>
            <person name="Yamato K.T."/>
            <person name="Jenkins J."/>
            <person name="Shu S."/>
            <person name="Ishizaki K."/>
            <person name="Yamaoka S."/>
            <person name="Nishihama R."/>
            <person name="Nakamura Y."/>
            <person name="Berger F."/>
            <person name="Adam C."/>
            <person name="Aki S.S."/>
            <person name="Althoff F."/>
            <person name="Araki T."/>
            <person name="Arteaga-Vazquez M.A."/>
            <person name="Balasubrmanian S."/>
            <person name="Barry K."/>
            <person name="Bauer D."/>
            <person name="Boehm C.R."/>
            <person name="Briginshaw L."/>
            <person name="Caballero-Perez J."/>
            <person name="Catarino B."/>
            <person name="Chen F."/>
            <person name="Chiyoda S."/>
            <person name="Chovatia M."/>
            <person name="Davies K.M."/>
            <person name="Delmans M."/>
            <person name="Demura T."/>
            <person name="Dierschke T."/>
            <person name="Dolan L."/>
            <person name="Dorantes-Acosta A.E."/>
            <person name="Eklund D.M."/>
            <person name="Florent S.N."/>
            <person name="Flores-Sandoval E."/>
            <person name="Fujiyama A."/>
            <person name="Fukuzawa H."/>
            <person name="Galik B."/>
            <person name="Grimanelli D."/>
            <person name="Grimwood J."/>
            <person name="Grossniklaus U."/>
            <person name="Hamada T."/>
            <person name="Haseloff J."/>
            <person name="Hetherington A.J."/>
            <person name="Higo A."/>
            <person name="Hirakawa Y."/>
            <person name="Hundley H.N."/>
            <person name="Ikeda Y."/>
            <person name="Inoue K."/>
            <person name="Inoue S.I."/>
            <person name="Ishida S."/>
            <person name="Jia Q."/>
            <person name="Kakita M."/>
            <person name="Kanazawa T."/>
            <person name="Kawai Y."/>
            <person name="Kawashima T."/>
            <person name="Kennedy M."/>
            <person name="Kinose K."/>
            <person name="Kinoshita T."/>
            <person name="Kohara Y."/>
            <person name="Koide E."/>
            <person name="Komatsu K."/>
            <person name="Kopischke S."/>
            <person name="Kubo M."/>
            <person name="Kyozuka J."/>
            <person name="Lagercrantz U."/>
            <person name="Lin S.S."/>
            <person name="Lindquist E."/>
            <person name="Lipzen A.M."/>
            <person name="Lu C.W."/>
            <person name="De Luna E."/>
            <person name="Martienssen R.A."/>
            <person name="Minamino N."/>
            <person name="Mizutani M."/>
            <person name="Mizutani M."/>
            <person name="Mochizuki N."/>
            <person name="Monte I."/>
            <person name="Mosher R."/>
            <person name="Nagasaki H."/>
            <person name="Nakagami H."/>
            <person name="Naramoto S."/>
            <person name="Nishitani K."/>
            <person name="Ohtani M."/>
            <person name="Okamoto T."/>
            <person name="Okumura M."/>
            <person name="Phillips J."/>
            <person name="Pollak B."/>
            <person name="Reinders A."/>
            <person name="Rovekamp M."/>
            <person name="Sano R."/>
            <person name="Sawa S."/>
            <person name="Schmid M.W."/>
            <person name="Shirakawa M."/>
            <person name="Solano R."/>
            <person name="Spunde A."/>
            <person name="Suetsugu N."/>
            <person name="Sugano S."/>
            <person name="Sugiyama A."/>
            <person name="Sun R."/>
            <person name="Suzuki Y."/>
            <person name="Takenaka M."/>
            <person name="Takezawa D."/>
            <person name="Tomogane H."/>
            <person name="Tsuzuki M."/>
            <person name="Ueda T."/>
            <person name="Umeda M."/>
            <person name="Ward J.M."/>
            <person name="Watanabe Y."/>
            <person name="Yazaki K."/>
            <person name="Yokoyama R."/>
            <person name="Yoshitake Y."/>
            <person name="Yotsui I."/>
            <person name="Zachgo S."/>
            <person name="Schmutz J."/>
        </authorList>
    </citation>
    <scope>NUCLEOTIDE SEQUENCE [LARGE SCALE GENOMIC DNA]</scope>
    <source>
        <strain evidence="2">Tak-1</strain>
    </source>
</reference>
<dbReference type="Proteomes" id="UP000244005">
    <property type="component" value="Unassembled WGS sequence"/>
</dbReference>
<dbReference type="Gramene" id="Mp7g06370.1">
    <property type="protein sequence ID" value="Mp7g06370.1.cds1"/>
    <property type="gene ID" value="Mp7g06370"/>
</dbReference>
<evidence type="ECO:0000313" key="1">
    <source>
        <dbReference type="EMBL" id="PTQ37395.1"/>
    </source>
</evidence>
<accession>A0A2R6WU58</accession>
<keyword evidence="2" id="KW-1185">Reference proteome</keyword>
<gene>
    <name evidence="1" type="ORF">MARPO_0057s0034</name>
</gene>
<proteinExistence type="predicted"/>
<evidence type="ECO:0000313" key="2">
    <source>
        <dbReference type="Proteomes" id="UP000244005"/>
    </source>
</evidence>
<organism evidence="1 2">
    <name type="scientific">Marchantia polymorpha</name>
    <name type="common">Common liverwort</name>
    <name type="synonym">Marchantia aquatica</name>
    <dbReference type="NCBI Taxonomy" id="3197"/>
    <lineage>
        <taxon>Eukaryota</taxon>
        <taxon>Viridiplantae</taxon>
        <taxon>Streptophyta</taxon>
        <taxon>Embryophyta</taxon>
        <taxon>Marchantiophyta</taxon>
        <taxon>Marchantiopsida</taxon>
        <taxon>Marchantiidae</taxon>
        <taxon>Marchantiales</taxon>
        <taxon>Marchantiaceae</taxon>
        <taxon>Marchantia</taxon>
    </lineage>
</organism>